<evidence type="ECO:0000259" key="7">
    <source>
        <dbReference type="Pfam" id="PF25121"/>
    </source>
</evidence>
<reference evidence="9" key="2">
    <citation type="submission" date="2013-04" db="EMBL/GenBank/DDBJ databases">
        <title>Genomic mechanisms accounting for the adaptation to parasitism in nematode-trapping fungi.</title>
        <authorList>
            <person name="Ahren D.G."/>
        </authorList>
    </citation>
    <scope>NUCLEOTIDE SEQUENCE [LARGE SCALE GENOMIC DNA]</scope>
    <source>
        <strain evidence="9">CBS 200.50</strain>
    </source>
</reference>
<evidence type="ECO:0000313" key="9">
    <source>
        <dbReference type="Proteomes" id="UP000015100"/>
    </source>
</evidence>
<dbReference type="GO" id="GO:0006364">
    <property type="term" value="P:rRNA processing"/>
    <property type="evidence" value="ECO:0007669"/>
    <property type="project" value="EnsemblFungi"/>
</dbReference>
<dbReference type="EMBL" id="AQGS01000582">
    <property type="protein sequence ID" value="EPS38072.1"/>
    <property type="molecule type" value="Genomic_DNA"/>
</dbReference>
<dbReference type="STRING" id="1284197.S8BS69"/>
<feature type="compositionally biased region" description="Acidic residues" evidence="5">
    <location>
        <begin position="93"/>
        <end position="108"/>
    </location>
</feature>
<feature type="region of interest" description="Disordered" evidence="5">
    <location>
        <begin position="649"/>
        <end position="687"/>
    </location>
</feature>
<feature type="domain" description="NUC153" evidence="6">
    <location>
        <begin position="635"/>
        <end position="663"/>
    </location>
</feature>
<dbReference type="Proteomes" id="UP000015100">
    <property type="component" value="Unassembled WGS sequence"/>
</dbReference>
<feature type="region of interest" description="Disordered" evidence="5">
    <location>
        <begin position="267"/>
        <end position="294"/>
    </location>
</feature>
<feature type="region of interest" description="Disordered" evidence="5">
    <location>
        <begin position="471"/>
        <end position="578"/>
    </location>
</feature>
<dbReference type="InterPro" id="IPR056750">
    <property type="entry name" value="RRM_ESF1"/>
</dbReference>
<feature type="compositionally biased region" description="Acidic residues" evidence="5">
    <location>
        <begin position="165"/>
        <end position="185"/>
    </location>
</feature>
<feature type="compositionally biased region" description="Basic and acidic residues" evidence="5">
    <location>
        <begin position="475"/>
        <end position="497"/>
    </location>
</feature>
<comment type="subcellular location">
    <subcellularLocation>
        <location evidence="1">Nucleus</location>
        <location evidence="1">Nucleolus</location>
    </subcellularLocation>
</comment>
<evidence type="ECO:0000259" key="6">
    <source>
        <dbReference type="Pfam" id="PF08159"/>
    </source>
</evidence>
<dbReference type="OrthoDB" id="431825at2759"/>
<dbReference type="PANTHER" id="PTHR12202">
    <property type="entry name" value="ESF1 HOMOLOG"/>
    <property type="match status" value="1"/>
</dbReference>
<protein>
    <submittedName>
        <fullName evidence="8">Uncharacterized protein</fullName>
    </submittedName>
</protein>
<evidence type="ECO:0000313" key="8">
    <source>
        <dbReference type="EMBL" id="EPS38072.1"/>
    </source>
</evidence>
<evidence type="ECO:0000256" key="1">
    <source>
        <dbReference type="ARBA" id="ARBA00004604"/>
    </source>
</evidence>
<sequence length="687" mass="78429">MVKPDRKKPKGDDSRPKRTEPLVPLTTDPRFYTVHSDPRFALPKKRDRTVTIDSRFKKVLEDDEFARKAKVDKYGRRLHVDKRREEIKRLYTFEDDEEDDEALVDVDSEEKKGKKDRKKKKQLEVAESSSEEEEEEEDEEGSDEEEVAARYDPARGDGMLSDASSSDDSDSDDESVVTSEAEDAETAAQEAEAVPLGDISSRIAVVNLDWDHVKATDLFVVLSSFAPIGGKVLNVSIYPSEFGKERMEREEMEGPPKEVFGISSKISAKSKKAGRRGDKDADDEDDQTEVTEQTLVKEDTGEEFDSAALRRYQLERLRYFYAIITCDNETTANAIYTECDGAEFGTTANFFDLRFVPDGTEFADKPRDQCTGAPKKYRPVEFSTDALQHSKVKLTWDQDDSTRKAAVKEAFSRREVEEMDLQAYLASDSDGEAEDAKEAYRKLFDLAPASEKAEKGEKKPIGDMEITFSAALTGEDGKKEDIFERDETTIEKYVRKEKERKKARKEKMKEKRAGENGETNAGAESDEEPVEDLGFNDPFFENPEKTNEETKMAKKQKKREEKEKIAADQASKREELEALMANNEESALQHFSMNDILKREKLSKLKGKAAKRMAKKQGVKEAEGLQDDYKMDVKDPRFSAIYEKTEFAIDPTNPRYKKTQAMEKVMEERRKRRANDEPADGKKKRRK</sequence>
<dbReference type="GO" id="GO:0032040">
    <property type="term" value="C:small-subunit processome"/>
    <property type="evidence" value="ECO:0007669"/>
    <property type="project" value="EnsemblFungi"/>
</dbReference>
<comment type="caution">
    <text evidence="8">The sequence shown here is derived from an EMBL/GenBank/DDBJ whole genome shotgun (WGS) entry which is preliminary data.</text>
</comment>
<feature type="region of interest" description="Disordered" evidence="5">
    <location>
        <begin position="1"/>
        <end position="30"/>
    </location>
</feature>
<reference evidence="8 9" key="1">
    <citation type="journal article" date="2013" name="PLoS Genet.">
        <title>Genomic mechanisms accounting for the adaptation to parasitism in nematode-trapping fungi.</title>
        <authorList>
            <person name="Meerupati T."/>
            <person name="Andersson K.M."/>
            <person name="Friman E."/>
            <person name="Kumar D."/>
            <person name="Tunlid A."/>
            <person name="Ahren D."/>
        </authorList>
    </citation>
    <scope>NUCLEOTIDE SEQUENCE [LARGE SCALE GENOMIC DNA]</scope>
    <source>
        <strain evidence="8 9">CBS 200.50</strain>
    </source>
</reference>
<name>S8BS69_DACHA</name>
<keyword evidence="4" id="KW-0539">Nucleus</keyword>
<evidence type="ECO:0000256" key="4">
    <source>
        <dbReference type="ARBA" id="ARBA00023242"/>
    </source>
</evidence>
<keyword evidence="9" id="KW-1185">Reference proteome</keyword>
<dbReference type="OMA" id="YEMEMSW"/>
<keyword evidence="3" id="KW-0175">Coiled coil</keyword>
<accession>S8BS69</accession>
<feature type="compositionally biased region" description="Acidic residues" evidence="5">
    <location>
        <begin position="280"/>
        <end position="289"/>
    </location>
</feature>
<evidence type="ECO:0000256" key="3">
    <source>
        <dbReference type="ARBA" id="ARBA00023054"/>
    </source>
</evidence>
<dbReference type="InterPro" id="IPR039754">
    <property type="entry name" value="Esf1"/>
</dbReference>
<dbReference type="InterPro" id="IPR012580">
    <property type="entry name" value="NUC153"/>
</dbReference>
<evidence type="ECO:0000256" key="5">
    <source>
        <dbReference type="SAM" id="MobiDB-lite"/>
    </source>
</evidence>
<gene>
    <name evidence="8" type="ORF">H072_8222</name>
</gene>
<feature type="compositionally biased region" description="Acidic residues" evidence="5">
    <location>
        <begin position="129"/>
        <end position="146"/>
    </location>
</feature>
<dbReference type="Pfam" id="PF08159">
    <property type="entry name" value="NUC153"/>
    <property type="match status" value="1"/>
</dbReference>
<dbReference type="HOGENOM" id="CLU_010564_0_1_1"/>
<dbReference type="GO" id="GO:0003723">
    <property type="term" value="F:RNA binding"/>
    <property type="evidence" value="ECO:0007669"/>
    <property type="project" value="EnsemblFungi"/>
</dbReference>
<dbReference type="PANTHER" id="PTHR12202:SF0">
    <property type="entry name" value="ESF1 HOMOLOG"/>
    <property type="match status" value="1"/>
</dbReference>
<dbReference type="AlphaFoldDB" id="S8BS69"/>
<feature type="compositionally biased region" description="Basic and acidic residues" evidence="5">
    <location>
        <begin position="10"/>
        <end position="20"/>
    </location>
</feature>
<feature type="domain" description="ESF1 RRM" evidence="7">
    <location>
        <begin position="201"/>
        <end position="371"/>
    </location>
</feature>
<dbReference type="eggNOG" id="KOG2318">
    <property type="taxonomic scope" value="Eukaryota"/>
</dbReference>
<feature type="region of interest" description="Disordered" evidence="5">
    <location>
        <begin position="90"/>
        <end position="196"/>
    </location>
</feature>
<evidence type="ECO:0000256" key="2">
    <source>
        <dbReference type="ARBA" id="ARBA00009087"/>
    </source>
</evidence>
<organism evidence="8 9">
    <name type="scientific">Dactylellina haptotyla (strain CBS 200.50)</name>
    <name type="common">Nematode-trapping fungus</name>
    <name type="synonym">Monacrosporium haptotylum</name>
    <dbReference type="NCBI Taxonomy" id="1284197"/>
    <lineage>
        <taxon>Eukaryota</taxon>
        <taxon>Fungi</taxon>
        <taxon>Dikarya</taxon>
        <taxon>Ascomycota</taxon>
        <taxon>Pezizomycotina</taxon>
        <taxon>Orbiliomycetes</taxon>
        <taxon>Orbiliales</taxon>
        <taxon>Orbiliaceae</taxon>
        <taxon>Dactylellina</taxon>
    </lineage>
</organism>
<proteinExistence type="inferred from homology"/>
<feature type="compositionally biased region" description="Basic and acidic residues" evidence="5">
    <location>
        <begin position="660"/>
        <end position="681"/>
    </location>
</feature>
<comment type="similarity">
    <text evidence="2">Belongs to the ESF1 family.</text>
</comment>
<feature type="compositionally biased region" description="Basic and acidic residues" evidence="5">
    <location>
        <begin position="542"/>
        <end position="576"/>
    </location>
</feature>
<dbReference type="Pfam" id="PF25121">
    <property type="entry name" value="RRM_ESF1"/>
    <property type="match status" value="1"/>
</dbReference>